<evidence type="ECO:0000256" key="5">
    <source>
        <dbReference type="ARBA" id="ARBA00023136"/>
    </source>
</evidence>
<feature type="transmembrane region" description="Helical" evidence="6">
    <location>
        <begin position="45"/>
        <end position="67"/>
    </location>
</feature>
<feature type="domain" description="EamA" evidence="7">
    <location>
        <begin position="18"/>
        <end position="159"/>
    </location>
</feature>
<name>A0A2I0AYP8_9ASPA</name>
<dbReference type="AlphaFoldDB" id="A0A2I0AYP8"/>
<feature type="transmembrane region" description="Helical" evidence="6">
    <location>
        <begin position="79"/>
        <end position="101"/>
    </location>
</feature>
<dbReference type="GO" id="GO:0016020">
    <property type="term" value="C:membrane"/>
    <property type="evidence" value="ECO:0007669"/>
    <property type="project" value="UniProtKB-SubCell"/>
</dbReference>
<keyword evidence="5 6" id="KW-0472">Membrane</keyword>
<dbReference type="GO" id="GO:0022857">
    <property type="term" value="F:transmembrane transporter activity"/>
    <property type="evidence" value="ECO:0007669"/>
    <property type="project" value="InterPro"/>
</dbReference>
<dbReference type="STRING" id="1088818.A0A2I0AYP8"/>
<feature type="transmembrane region" description="Helical" evidence="6">
    <location>
        <begin position="284"/>
        <end position="305"/>
    </location>
</feature>
<evidence type="ECO:0000256" key="6">
    <source>
        <dbReference type="RuleBase" id="RU363077"/>
    </source>
</evidence>
<feature type="transmembrane region" description="Helical" evidence="6">
    <location>
        <begin position="143"/>
        <end position="161"/>
    </location>
</feature>
<dbReference type="Proteomes" id="UP000236161">
    <property type="component" value="Unassembled WGS sequence"/>
</dbReference>
<dbReference type="SUPFAM" id="SSF103481">
    <property type="entry name" value="Multidrug resistance efflux transporter EmrE"/>
    <property type="match status" value="2"/>
</dbReference>
<organism evidence="8 9">
    <name type="scientific">Apostasia shenzhenica</name>
    <dbReference type="NCBI Taxonomy" id="1088818"/>
    <lineage>
        <taxon>Eukaryota</taxon>
        <taxon>Viridiplantae</taxon>
        <taxon>Streptophyta</taxon>
        <taxon>Embryophyta</taxon>
        <taxon>Tracheophyta</taxon>
        <taxon>Spermatophyta</taxon>
        <taxon>Magnoliopsida</taxon>
        <taxon>Liliopsida</taxon>
        <taxon>Asparagales</taxon>
        <taxon>Orchidaceae</taxon>
        <taxon>Apostasioideae</taxon>
        <taxon>Apostasia</taxon>
    </lineage>
</organism>
<feature type="transmembrane region" description="Helical" evidence="6">
    <location>
        <begin position="113"/>
        <end position="131"/>
    </location>
</feature>
<dbReference type="EMBL" id="KZ451935">
    <property type="protein sequence ID" value="PKA60672.1"/>
    <property type="molecule type" value="Genomic_DNA"/>
</dbReference>
<evidence type="ECO:0000313" key="8">
    <source>
        <dbReference type="EMBL" id="PKA60672.1"/>
    </source>
</evidence>
<comment type="similarity">
    <text evidence="2 6">Belongs to the drug/metabolite transporter (DMT) superfamily. Plant drug/metabolite exporter (P-DME) (TC 2.A.7.4) family.</text>
</comment>
<dbReference type="InterPro" id="IPR000620">
    <property type="entry name" value="EamA_dom"/>
</dbReference>
<evidence type="ECO:0000256" key="2">
    <source>
        <dbReference type="ARBA" id="ARBA00007635"/>
    </source>
</evidence>
<feature type="transmembrane region" description="Helical" evidence="6">
    <location>
        <begin position="219"/>
        <end position="240"/>
    </location>
</feature>
<comment type="subcellular location">
    <subcellularLocation>
        <location evidence="1 6">Membrane</location>
        <topology evidence="1 6">Multi-pass membrane protein</topology>
    </subcellularLocation>
</comment>
<keyword evidence="9" id="KW-1185">Reference proteome</keyword>
<evidence type="ECO:0000259" key="7">
    <source>
        <dbReference type="Pfam" id="PF00892"/>
    </source>
</evidence>
<dbReference type="InterPro" id="IPR037185">
    <property type="entry name" value="EmrE-like"/>
</dbReference>
<dbReference type="InterPro" id="IPR030184">
    <property type="entry name" value="WAT1-related"/>
</dbReference>
<proteinExistence type="inferred from homology"/>
<protein>
    <recommendedName>
        <fullName evidence="6">WAT1-related protein</fullName>
    </recommendedName>
</protein>
<dbReference type="Pfam" id="PF00892">
    <property type="entry name" value="EamA"/>
    <property type="match status" value="1"/>
</dbReference>
<reference evidence="8 9" key="1">
    <citation type="journal article" date="2017" name="Nature">
        <title>The Apostasia genome and the evolution of orchids.</title>
        <authorList>
            <person name="Zhang G.Q."/>
            <person name="Liu K.W."/>
            <person name="Li Z."/>
            <person name="Lohaus R."/>
            <person name="Hsiao Y.Y."/>
            <person name="Niu S.C."/>
            <person name="Wang J.Y."/>
            <person name="Lin Y.C."/>
            <person name="Xu Q."/>
            <person name="Chen L.J."/>
            <person name="Yoshida K."/>
            <person name="Fujiwara S."/>
            <person name="Wang Z.W."/>
            <person name="Zhang Y.Q."/>
            <person name="Mitsuda N."/>
            <person name="Wang M."/>
            <person name="Liu G.H."/>
            <person name="Pecoraro L."/>
            <person name="Huang H.X."/>
            <person name="Xiao X.J."/>
            <person name="Lin M."/>
            <person name="Wu X.Y."/>
            <person name="Wu W.L."/>
            <person name="Chen Y.Y."/>
            <person name="Chang S.B."/>
            <person name="Sakamoto S."/>
            <person name="Ohme-Takagi M."/>
            <person name="Yagi M."/>
            <person name="Zeng S.J."/>
            <person name="Shen C.Y."/>
            <person name="Yeh C.M."/>
            <person name="Luo Y.B."/>
            <person name="Tsai W.C."/>
            <person name="Van de Peer Y."/>
            <person name="Liu Z.J."/>
        </authorList>
    </citation>
    <scope>NUCLEOTIDE SEQUENCE [LARGE SCALE GENOMIC DNA]</scope>
    <source>
        <strain evidence="9">cv. Shenzhen</strain>
        <tissue evidence="8">Stem</tissue>
    </source>
</reference>
<evidence type="ECO:0000256" key="3">
    <source>
        <dbReference type="ARBA" id="ARBA00022692"/>
    </source>
</evidence>
<evidence type="ECO:0000256" key="4">
    <source>
        <dbReference type="ARBA" id="ARBA00022989"/>
    </source>
</evidence>
<gene>
    <name evidence="8" type="ORF">AXF42_Ash006306</name>
</gene>
<dbReference type="PANTHER" id="PTHR31218">
    <property type="entry name" value="WAT1-RELATED PROTEIN"/>
    <property type="match status" value="1"/>
</dbReference>
<keyword evidence="4 6" id="KW-1133">Transmembrane helix</keyword>
<evidence type="ECO:0000313" key="9">
    <source>
        <dbReference type="Proteomes" id="UP000236161"/>
    </source>
</evidence>
<feature type="transmembrane region" description="Helical" evidence="6">
    <location>
        <begin position="311"/>
        <end position="330"/>
    </location>
</feature>
<dbReference type="OrthoDB" id="642067at2759"/>
<sequence>MRMNSMGSSSSLKDFFIVIGLLLVQGVYGGYTIFINHVLALGFDPLFMIVAGSFAGGIFLLPFAIVMERKNWPKKITTTMIVQFGVLALGGVTMFQGLVLMGMKRTNPTIASAMPNLVPGFVFIIAACLRFERFSTRCKYSRAKVLGTIVCLAGAIAMSFLQSPPPSASRTFYTLNELGVDHGSDDWIVGCFYLLAAIICLSSTVVLQAATMVSFPAPFSLCVITALMGSILTGILQIIIQGKIDVGSPNLSIPFVLAVVVGGSVISSTCVVYQTWCVNKKGPLLVTIFSPIQTVFVSVVSAILLGQPISFVSSIGMLLMFLGLHAVLWAKRRECVEPEGSRESNVPHDVEKPLLS</sequence>
<accession>A0A2I0AYP8</accession>
<keyword evidence="3 6" id="KW-0812">Transmembrane</keyword>
<feature type="transmembrane region" description="Helical" evidence="6">
    <location>
        <begin position="252"/>
        <end position="272"/>
    </location>
</feature>
<evidence type="ECO:0000256" key="1">
    <source>
        <dbReference type="ARBA" id="ARBA00004141"/>
    </source>
</evidence>
<feature type="transmembrane region" description="Helical" evidence="6">
    <location>
        <begin position="187"/>
        <end position="207"/>
    </location>
</feature>